<reference evidence="1" key="1">
    <citation type="journal article" date="2021" name="Proc. Natl. Acad. Sci. U.S.A.">
        <title>A Catalog of Tens of Thousands of Viruses from Human Metagenomes Reveals Hidden Associations with Chronic Diseases.</title>
        <authorList>
            <person name="Tisza M.J."/>
            <person name="Buck C.B."/>
        </authorList>
    </citation>
    <scope>NUCLEOTIDE SEQUENCE</scope>
    <source>
        <strain evidence="1">Ct6GI21</strain>
    </source>
</reference>
<proteinExistence type="predicted"/>
<name>A0A8S5U463_9CAUD</name>
<protein>
    <submittedName>
        <fullName evidence="1">Uncharacterized protein</fullName>
    </submittedName>
</protein>
<organism evidence="1">
    <name type="scientific">Siphoviridae sp. ct6GI21</name>
    <dbReference type="NCBI Taxonomy" id="2825340"/>
    <lineage>
        <taxon>Viruses</taxon>
        <taxon>Duplodnaviria</taxon>
        <taxon>Heunggongvirae</taxon>
        <taxon>Uroviricota</taxon>
        <taxon>Caudoviricetes</taxon>
    </lineage>
</organism>
<sequence>MLITLIFYSFQQVINTLYTKLSTFFNLLLYKCR</sequence>
<dbReference type="EMBL" id="BK016005">
    <property type="protein sequence ID" value="DAF89256.1"/>
    <property type="molecule type" value="Genomic_DNA"/>
</dbReference>
<accession>A0A8S5U463</accession>
<evidence type="ECO:0000313" key="1">
    <source>
        <dbReference type="EMBL" id="DAF89256.1"/>
    </source>
</evidence>